<evidence type="ECO:0000313" key="2">
    <source>
        <dbReference type="EMBL" id="KAK7676791.1"/>
    </source>
</evidence>
<dbReference type="InterPro" id="IPR029060">
    <property type="entry name" value="PIN-like_dom_sf"/>
</dbReference>
<evidence type="ECO:0000259" key="1">
    <source>
        <dbReference type="SMART" id="SM00485"/>
    </source>
</evidence>
<dbReference type="Pfam" id="PF00752">
    <property type="entry name" value="XPG_N"/>
    <property type="match status" value="1"/>
</dbReference>
<dbReference type="Gene3D" id="3.40.50.1010">
    <property type="entry name" value="5'-nuclease"/>
    <property type="match status" value="1"/>
</dbReference>
<accession>A0AAW0F9U1</accession>
<dbReference type="GO" id="GO:0004518">
    <property type="term" value="F:nuclease activity"/>
    <property type="evidence" value="ECO:0007669"/>
    <property type="project" value="InterPro"/>
</dbReference>
<sequence length="174" mass="20110">MGVIGLIPFLKKACSDVIQTIPNRFVDLRGKRVVLDGTLLTQRLHFAPTPHAHRHVLGWYRIIKELQASEVKAVCVFDGPQRSLAKQLEIERRRRIRRLTESRGVFESNRFRRLRRLNTLLHSWETLDPVTRDRTLDNLRHLAANAEEQPTLPTHAASDLEDIDVLLDRLTSNV</sequence>
<evidence type="ECO:0000313" key="3">
    <source>
        <dbReference type="Proteomes" id="UP001385951"/>
    </source>
</evidence>
<name>A0AAW0F9U1_9APHY</name>
<dbReference type="EMBL" id="JASBNA010000104">
    <property type="protein sequence ID" value="KAK7676791.1"/>
    <property type="molecule type" value="Genomic_DNA"/>
</dbReference>
<dbReference type="SUPFAM" id="SSF88723">
    <property type="entry name" value="PIN domain-like"/>
    <property type="match status" value="1"/>
</dbReference>
<dbReference type="AlphaFoldDB" id="A0AAW0F9U1"/>
<protein>
    <recommendedName>
        <fullName evidence="1">XPG N-terminal domain-containing protein</fullName>
    </recommendedName>
</protein>
<organism evidence="2 3">
    <name type="scientific">Cerrena zonata</name>
    <dbReference type="NCBI Taxonomy" id="2478898"/>
    <lineage>
        <taxon>Eukaryota</taxon>
        <taxon>Fungi</taxon>
        <taxon>Dikarya</taxon>
        <taxon>Basidiomycota</taxon>
        <taxon>Agaricomycotina</taxon>
        <taxon>Agaricomycetes</taxon>
        <taxon>Polyporales</taxon>
        <taxon>Cerrenaceae</taxon>
        <taxon>Cerrena</taxon>
    </lineage>
</organism>
<dbReference type="Proteomes" id="UP001385951">
    <property type="component" value="Unassembled WGS sequence"/>
</dbReference>
<dbReference type="InterPro" id="IPR006085">
    <property type="entry name" value="XPG_DNA_repair_N"/>
</dbReference>
<comment type="caution">
    <text evidence="2">The sequence shown here is derived from an EMBL/GenBank/DDBJ whole genome shotgun (WGS) entry which is preliminary data.</text>
</comment>
<reference evidence="2 3" key="1">
    <citation type="submission" date="2022-09" db="EMBL/GenBank/DDBJ databases">
        <authorList>
            <person name="Palmer J.M."/>
        </authorList>
    </citation>
    <scope>NUCLEOTIDE SEQUENCE [LARGE SCALE GENOMIC DNA]</scope>
    <source>
        <strain evidence="2 3">DSM 7382</strain>
    </source>
</reference>
<gene>
    <name evidence="2" type="ORF">QCA50_020259</name>
</gene>
<dbReference type="SMART" id="SM00485">
    <property type="entry name" value="XPGN"/>
    <property type="match status" value="1"/>
</dbReference>
<feature type="domain" description="XPG N-terminal" evidence="1">
    <location>
        <begin position="1"/>
        <end position="100"/>
    </location>
</feature>
<proteinExistence type="predicted"/>
<keyword evidence="3" id="KW-1185">Reference proteome</keyword>